<evidence type="ECO:0000256" key="1">
    <source>
        <dbReference type="SAM" id="Coils"/>
    </source>
</evidence>
<dbReference type="KEGG" id="tva:4772161"/>
<feature type="region of interest" description="Disordered" evidence="2">
    <location>
        <begin position="498"/>
        <end position="529"/>
    </location>
</feature>
<keyword evidence="4" id="KW-1185">Reference proteome</keyword>
<reference evidence="3" key="1">
    <citation type="submission" date="2006-10" db="EMBL/GenBank/DDBJ databases">
        <authorList>
            <person name="Amadeo P."/>
            <person name="Zhao Q."/>
            <person name="Wortman J."/>
            <person name="Fraser-Liggett C."/>
            <person name="Carlton J."/>
        </authorList>
    </citation>
    <scope>NUCLEOTIDE SEQUENCE</scope>
    <source>
        <strain evidence="3">G3</strain>
    </source>
</reference>
<protein>
    <submittedName>
        <fullName evidence="3">Uncharacterized protein</fullName>
    </submittedName>
</protein>
<accession>A2DZF5</accession>
<dbReference type="PANTHER" id="PTHR23159:SF31">
    <property type="entry name" value="CENTROSOME-ASSOCIATED PROTEIN CEP250 ISOFORM X1"/>
    <property type="match status" value="1"/>
</dbReference>
<evidence type="ECO:0000313" key="3">
    <source>
        <dbReference type="EMBL" id="EAY14159.1"/>
    </source>
</evidence>
<dbReference type="eggNOG" id="KOG1836">
    <property type="taxonomic scope" value="Eukaryota"/>
</dbReference>
<dbReference type="SMR" id="A2DZF5"/>
<dbReference type="Gene3D" id="1.10.287.1490">
    <property type="match status" value="1"/>
</dbReference>
<dbReference type="EMBL" id="DS113274">
    <property type="protein sequence ID" value="EAY14159.1"/>
    <property type="molecule type" value="Genomic_DNA"/>
</dbReference>
<evidence type="ECO:0000256" key="2">
    <source>
        <dbReference type="SAM" id="MobiDB-lite"/>
    </source>
</evidence>
<dbReference type="STRING" id="5722.A2DZF5"/>
<dbReference type="OMA" id="TTDIHIR"/>
<organism evidence="3 4">
    <name type="scientific">Trichomonas vaginalis (strain ATCC PRA-98 / G3)</name>
    <dbReference type="NCBI Taxonomy" id="412133"/>
    <lineage>
        <taxon>Eukaryota</taxon>
        <taxon>Metamonada</taxon>
        <taxon>Parabasalia</taxon>
        <taxon>Trichomonadida</taxon>
        <taxon>Trichomonadidae</taxon>
        <taxon>Trichomonas</taxon>
    </lineage>
</organism>
<dbReference type="AlphaFoldDB" id="A2DZF5"/>
<dbReference type="VEuPathDB" id="TrichDB:TVAG_372920"/>
<evidence type="ECO:0000313" key="4">
    <source>
        <dbReference type="Proteomes" id="UP000001542"/>
    </source>
</evidence>
<reference evidence="3" key="2">
    <citation type="journal article" date="2007" name="Science">
        <title>Draft genome sequence of the sexually transmitted pathogen Trichomonas vaginalis.</title>
        <authorList>
            <person name="Carlton J.M."/>
            <person name="Hirt R.P."/>
            <person name="Silva J.C."/>
            <person name="Delcher A.L."/>
            <person name="Schatz M."/>
            <person name="Zhao Q."/>
            <person name="Wortman J.R."/>
            <person name="Bidwell S.L."/>
            <person name="Alsmark U.C.M."/>
            <person name="Besteiro S."/>
            <person name="Sicheritz-Ponten T."/>
            <person name="Noel C.J."/>
            <person name="Dacks J.B."/>
            <person name="Foster P.G."/>
            <person name="Simillion C."/>
            <person name="Van de Peer Y."/>
            <person name="Miranda-Saavedra D."/>
            <person name="Barton G.J."/>
            <person name="Westrop G.D."/>
            <person name="Mueller S."/>
            <person name="Dessi D."/>
            <person name="Fiori P.L."/>
            <person name="Ren Q."/>
            <person name="Paulsen I."/>
            <person name="Zhang H."/>
            <person name="Bastida-Corcuera F.D."/>
            <person name="Simoes-Barbosa A."/>
            <person name="Brown M.T."/>
            <person name="Hayes R.D."/>
            <person name="Mukherjee M."/>
            <person name="Okumura C.Y."/>
            <person name="Schneider R."/>
            <person name="Smith A.J."/>
            <person name="Vanacova S."/>
            <person name="Villalvazo M."/>
            <person name="Haas B.J."/>
            <person name="Pertea M."/>
            <person name="Feldblyum T.V."/>
            <person name="Utterback T.R."/>
            <person name="Shu C.L."/>
            <person name="Osoegawa K."/>
            <person name="de Jong P.J."/>
            <person name="Hrdy I."/>
            <person name="Horvathova L."/>
            <person name="Zubacova Z."/>
            <person name="Dolezal P."/>
            <person name="Malik S.B."/>
            <person name="Logsdon J.M. Jr."/>
            <person name="Henze K."/>
            <person name="Gupta A."/>
            <person name="Wang C.C."/>
            <person name="Dunne R.L."/>
            <person name="Upcroft J.A."/>
            <person name="Upcroft P."/>
            <person name="White O."/>
            <person name="Salzberg S.L."/>
            <person name="Tang P."/>
            <person name="Chiu C.-H."/>
            <person name="Lee Y.-S."/>
            <person name="Embley T.M."/>
            <person name="Coombs G.H."/>
            <person name="Mottram J.C."/>
            <person name="Tachezy J."/>
            <person name="Fraser-Liggett C.M."/>
            <person name="Johnson P.J."/>
        </authorList>
    </citation>
    <scope>NUCLEOTIDE SEQUENCE [LARGE SCALE GENOMIC DNA]</scope>
    <source>
        <strain evidence="3">G3</strain>
    </source>
</reference>
<dbReference type="InParanoid" id="A2DZF5"/>
<name>A2DZF5_TRIV3</name>
<sequence length="963" mass="111077">MTTKAKEKTETEELPDVILLKKVFYKRQKSFISALQETLYHISHDKVVREILQNKCTAQFLADRVSEVFNASLNNERNSFTTSLYKKVQLIENFYLSKHIDKLKDIESKLMAATNEQNTDEQHHMKQIVALTEQVKALQDEIATIHSLEVEKVAEIKEKSQQKISILKDPTHIYSNIDLTDMMTKVKLIQAESDAMQRVAHVFFKNTRSLFKYLKNSMLKRIDILEKEKTSLLDQIKLMKNDVEACKQNYEETIIPAIKKDLEIQLNNQVNINKKYNEQINYLQNELLTLNLQFQQVQPETLQLKSQVKALEDKLQLSDKEIANLQTELRREKEYSQKINEDLQMKSSMLDKVQLEKTTAECERMLLQQSNSKYSNQINEKEAQLQKVIDELGVYRRKLPEIDDKRQSLEKDLQNSNNENNLLQERINRLEPELQHAKRQVDTLKEKLIKLKNSHDSTVKENANNADLIIQHENTISNMSDELDRVKNLLAETEKKASDLQSNFKSQSEQLKQSQENAEKFEQEKEKLQKDVTEQQMLISTQKAKLEFLNDSNEKLTQKQAELEKQKEQLEQENRKITTDITQVKSQLREHKEKNDVNSQKVAKLQTEVGKLKDDLQQAKKEAQQAISTAEEAKRKQEDLDAQNAALLEQNTVLQEENEDYKKKIVDGNLLNVQLTESNERNKALSSQCNSLQKQLLDLASISRDTKALVDEVQKHIQFKNASELSNKLNDLQNGFNLSKQILQAVNAENPEACIATVNDMKKSHAALQRIQAAMPSVGINEIVAQIEPQKAEIDRLNAEQKRIFEMLSAEPNVDISKTIQDLLYQQRHVGEQLVSASDFISEVLNIVTGSSSGTSLVFPLRNDERKKLIELVSRIKKRFDDDHQTVDTIVERGRARGYVGNNAIEAAEFGSVMIDDDDKSKKSFNRLKETITKKYEASSRREEELLQENAKLRTIVGSMSNK</sequence>
<dbReference type="Proteomes" id="UP000001542">
    <property type="component" value="Unassembled WGS sequence"/>
</dbReference>
<feature type="compositionally biased region" description="Low complexity" evidence="2">
    <location>
        <begin position="505"/>
        <end position="516"/>
    </location>
</feature>
<dbReference type="SUPFAM" id="SSF57997">
    <property type="entry name" value="Tropomyosin"/>
    <property type="match status" value="1"/>
</dbReference>
<gene>
    <name evidence="3" type="ORF">TVAG_372920</name>
</gene>
<keyword evidence="1" id="KW-0175">Coiled coil</keyword>
<dbReference type="PANTHER" id="PTHR23159">
    <property type="entry name" value="CENTROSOMAL PROTEIN 2"/>
    <property type="match status" value="1"/>
</dbReference>
<dbReference type="RefSeq" id="XP_001326382.1">
    <property type="nucleotide sequence ID" value="XM_001326347.1"/>
</dbReference>
<feature type="coiled-coil region" evidence="1">
    <location>
        <begin position="96"/>
        <end position="141"/>
    </location>
</feature>
<feature type="compositionally biased region" description="Basic and acidic residues" evidence="2">
    <location>
        <begin position="517"/>
        <end position="529"/>
    </location>
</feature>
<dbReference type="OrthoDB" id="10685546at2759"/>
<proteinExistence type="predicted"/>
<dbReference type="VEuPathDB" id="TrichDB:TVAGG3_0041110"/>